<dbReference type="Proteomes" id="UP000003039">
    <property type="component" value="Unassembled WGS sequence"/>
</dbReference>
<evidence type="ECO:0000313" key="3">
    <source>
        <dbReference type="Proteomes" id="UP000003039"/>
    </source>
</evidence>
<dbReference type="eggNOG" id="COG1475">
    <property type="taxonomic scope" value="Bacteria"/>
</dbReference>
<dbReference type="InterPro" id="IPR036086">
    <property type="entry name" value="ParB/Sulfiredoxin_sf"/>
</dbReference>
<dbReference type="AlphaFoldDB" id="B7WRN0"/>
<evidence type="ECO:0000256" key="1">
    <source>
        <dbReference type="SAM" id="MobiDB-lite"/>
    </source>
</evidence>
<dbReference type="Gene3D" id="3.90.1530.30">
    <property type="match status" value="1"/>
</dbReference>
<reference evidence="2 3" key="1">
    <citation type="journal article" date="2004" name="Appl. Environ. Microbiol.">
        <title>Mineralization of individual congeners of linear alkylbenzenesulfonate by defined pairs of heterotrophic bacteria.</title>
        <authorList>
            <person name="Schleheck D."/>
            <person name="Knepper T.P."/>
            <person name="Fischer K."/>
            <person name="Cook A.M."/>
        </authorList>
    </citation>
    <scope>NUCLEOTIDE SEQUENCE [LARGE SCALE GENOMIC DNA]</scope>
    <source>
        <strain evidence="3">DSM 14576 / KF-1</strain>
    </source>
</reference>
<feature type="compositionally biased region" description="Pro residues" evidence="1">
    <location>
        <begin position="282"/>
        <end position="294"/>
    </location>
</feature>
<feature type="compositionally biased region" description="Low complexity" evidence="1">
    <location>
        <begin position="295"/>
        <end position="317"/>
    </location>
</feature>
<comment type="caution">
    <text evidence="2">The sequence shown here is derived from an EMBL/GenBank/DDBJ whole genome shotgun (WGS) entry which is preliminary data.</text>
</comment>
<dbReference type="SUPFAM" id="SSF110849">
    <property type="entry name" value="ParB/Sulfiredoxin"/>
    <property type="match status" value="1"/>
</dbReference>
<organism evidence="2 3">
    <name type="scientific">Comamonas testosteroni (strain DSM 14576 / KF-1)</name>
    <name type="common">Pseudomonas testosteroni</name>
    <dbReference type="NCBI Taxonomy" id="399795"/>
    <lineage>
        <taxon>Bacteria</taxon>
        <taxon>Pseudomonadati</taxon>
        <taxon>Pseudomonadota</taxon>
        <taxon>Betaproteobacteria</taxon>
        <taxon>Burkholderiales</taxon>
        <taxon>Comamonadaceae</taxon>
        <taxon>Comamonas</taxon>
    </lineage>
</organism>
<gene>
    <name evidence="2" type="ORF">CtesDRAFT_PD2161</name>
</gene>
<proteinExistence type="predicted"/>
<name>B7WRN0_COMTK</name>
<evidence type="ECO:0000313" key="2">
    <source>
        <dbReference type="EMBL" id="EED67215.1"/>
    </source>
</evidence>
<sequence>MSRNDFQENTETPIVDILLDTRNPRIRDGSDQADCIARILRKEDQLKALMKDIAENGLTTMPILVKPKDDKWVVMDGNRRITSLKLLNDPSLCPIEGLKPFIESLRDKHKDNIIKTIDVLFSTNDDAIAREVLARHSGAQGGIGQLNWNAYMRTVFQINNGHPVDYKRPGQYALWAERSGIIVDEDFPITSLQRFFTTENLEKLGFKVDSDNDNLVMALPEHLVKQMAQIVLSDFSGDIKVDDVRTTEKAGEYINSVRARVGLNSNSNQAEANDPVIRGASPIPPAPTPTPTPPGANTTGTGQNSTPPSANSATPTSNPSPPPPYPPQTPMTPAWERKRLFGSRAPQIPIPATEKKALNIVVEIRNLDVKTNPIAVAMLLRGLIEISDKFYRAKHGIADTNKLAKNVTTSANHMHTNGALNASELDIVTRFSGVANLQDNLLHIEALQKIMHRETHHPNYQLVNTLWDNVAPFVKACWRN</sequence>
<feature type="region of interest" description="Disordered" evidence="1">
    <location>
        <begin position="265"/>
        <end position="333"/>
    </location>
</feature>
<dbReference type="RefSeq" id="WP_003054654.1">
    <property type="nucleotide sequence ID" value="NZ_AAUJ02000001.1"/>
</dbReference>
<protein>
    <submittedName>
        <fullName evidence="2">Uncharacterized protein</fullName>
    </submittedName>
</protein>
<accession>B7WRN0</accession>
<feature type="compositionally biased region" description="Pro residues" evidence="1">
    <location>
        <begin position="318"/>
        <end position="330"/>
    </location>
</feature>
<dbReference type="EMBL" id="AAUJ02000001">
    <property type="protein sequence ID" value="EED67215.1"/>
    <property type="molecule type" value="Genomic_DNA"/>
</dbReference>
<dbReference type="CDD" id="cd16387">
    <property type="entry name" value="ParB_N_Srx"/>
    <property type="match status" value="1"/>
</dbReference>
<dbReference type="OrthoDB" id="8442375at2"/>